<dbReference type="SUPFAM" id="SSF58104">
    <property type="entry name" value="Methyl-accepting chemotaxis protein (MCP) signaling domain"/>
    <property type="match status" value="1"/>
</dbReference>
<dbReference type="SUPFAM" id="SSF47170">
    <property type="entry name" value="Aspartate receptor, ligand-binding domain"/>
    <property type="match status" value="1"/>
</dbReference>
<dbReference type="Pfam" id="PF02203">
    <property type="entry name" value="TarH"/>
    <property type="match status" value="1"/>
</dbReference>
<dbReference type="SMART" id="SM00283">
    <property type="entry name" value="MA"/>
    <property type="match status" value="1"/>
</dbReference>
<comment type="caution">
    <text evidence="16">The sequence shown here is derived from an EMBL/GenBank/DDBJ whole genome shotgun (WGS) entry which is preliminary data.</text>
</comment>
<dbReference type="SMART" id="SM00319">
    <property type="entry name" value="TarH"/>
    <property type="match status" value="1"/>
</dbReference>
<dbReference type="SMART" id="SM00304">
    <property type="entry name" value="HAMP"/>
    <property type="match status" value="1"/>
</dbReference>
<name>A0AA91EEK5_9GAMM</name>
<evidence type="ECO:0000256" key="10">
    <source>
        <dbReference type="ARBA" id="ARBA00029447"/>
    </source>
</evidence>
<feature type="compositionally biased region" description="Basic and acidic residues" evidence="12">
    <location>
        <begin position="540"/>
        <end position="554"/>
    </location>
</feature>
<dbReference type="Gene3D" id="1.10.287.950">
    <property type="entry name" value="Methyl-accepting chemotaxis protein"/>
    <property type="match status" value="1"/>
</dbReference>
<dbReference type="AlphaFoldDB" id="A0AA91EEK5"/>
<evidence type="ECO:0000256" key="2">
    <source>
        <dbReference type="ARBA" id="ARBA00022475"/>
    </source>
</evidence>
<dbReference type="GO" id="GO:0006935">
    <property type="term" value="P:chemotaxis"/>
    <property type="evidence" value="ECO:0007669"/>
    <property type="project" value="UniProtKB-KW"/>
</dbReference>
<comment type="subcellular location">
    <subcellularLocation>
        <location evidence="1">Cell inner membrane</location>
        <topology evidence="1">Multi-pass membrane protein</topology>
    </subcellularLocation>
</comment>
<evidence type="ECO:0000259" key="14">
    <source>
        <dbReference type="PROSITE" id="PS50111"/>
    </source>
</evidence>
<dbReference type="InterPro" id="IPR051310">
    <property type="entry name" value="MCP_chemotaxis"/>
</dbReference>
<dbReference type="GO" id="GO:0007165">
    <property type="term" value="P:signal transduction"/>
    <property type="evidence" value="ECO:0007669"/>
    <property type="project" value="UniProtKB-KW"/>
</dbReference>
<evidence type="ECO:0000256" key="8">
    <source>
        <dbReference type="ARBA" id="ARBA00023136"/>
    </source>
</evidence>
<keyword evidence="3" id="KW-0488">Methylation</keyword>
<feature type="region of interest" description="Disordered" evidence="12">
    <location>
        <begin position="538"/>
        <end position="562"/>
    </location>
</feature>
<comment type="similarity">
    <text evidence="10">Belongs to the methyl-accepting chemotaxis (MCP) protein family.</text>
</comment>
<evidence type="ECO:0000256" key="4">
    <source>
        <dbReference type="ARBA" id="ARBA00022500"/>
    </source>
</evidence>
<dbReference type="PRINTS" id="PR00260">
    <property type="entry name" value="CHEMTRNSDUCR"/>
</dbReference>
<dbReference type="Proteomes" id="UP000078431">
    <property type="component" value="Unassembled WGS sequence"/>
</dbReference>
<dbReference type="InterPro" id="IPR004090">
    <property type="entry name" value="Chemotax_Me-accpt_rcpt"/>
</dbReference>
<dbReference type="InterPro" id="IPR035440">
    <property type="entry name" value="4HB_MCP_dom_sf"/>
</dbReference>
<evidence type="ECO:0000256" key="7">
    <source>
        <dbReference type="ARBA" id="ARBA00022989"/>
    </source>
</evidence>
<dbReference type="PANTHER" id="PTHR43531:SF14">
    <property type="entry name" value="METHYL-ACCEPTING CHEMOTAXIS PROTEIN I-RELATED"/>
    <property type="match status" value="1"/>
</dbReference>
<feature type="domain" description="Methyl-accepting transducer" evidence="14">
    <location>
        <begin position="274"/>
        <end position="503"/>
    </location>
</feature>
<keyword evidence="6 13" id="KW-0812">Transmembrane</keyword>
<dbReference type="FunFam" id="1.10.287.950:FF:000001">
    <property type="entry name" value="Methyl-accepting chemotaxis sensory transducer"/>
    <property type="match status" value="1"/>
</dbReference>
<evidence type="ECO:0000256" key="11">
    <source>
        <dbReference type="PROSITE-ProRule" id="PRU00284"/>
    </source>
</evidence>
<keyword evidence="7 13" id="KW-1133">Transmembrane helix</keyword>
<evidence type="ECO:0000313" key="17">
    <source>
        <dbReference type="Proteomes" id="UP000078431"/>
    </source>
</evidence>
<keyword evidence="17" id="KW-1185">Reference proteome</keyword>
<dbReference type="EMBL" id="LXEX01000028">
    <property type="protein sequence ID" value="OAT59341.1"/>
    <property type="molecule type" value="Genomic_DNA"/>
</dbReference>
<evidence type="ECO:0000313" key="16">
    <source>
        <dbReference type="EMBL" id="OAT59341.1"/>
    </source>
</evidence>
<protein>
    <submittedName>
        <fullName evidence="16">Methyl-accepting chemotaxis protein I</fullName>
    </submittedName>
</protein>
<dbReference type="CDD" id="cd11386">
    <property type="entry name" value="MCP_signal"/>
    <property type="match status" value="1"/>
</dbReference>
<evidence type="ECO:0000256" key="12">
    <source>
        <dbReference type="SAM" id="MobiDB-lite"/>
    </source>
</evidence>
<dbReference type="RefSeq" id="WP_061555178.1">
    <property type="nucleotide sequence ID" value="NZ_LXEX01000028.1"/>
</dbReference>
<evidence type="ECO:0000256" key="3">
    <source>
        <dbReference type="ARBA" id="ARBA00022481"/>
    </source>
</evidence>
<proteinExistence type="inferred from homology"/>
<evidence type="ECO:0000256" key="5">
    <source>
        <dbReference type="ARBA" id="ARBA00022519"/>
    </source>
</evidence>
<keyword evidence="8 13" id="KW-0472">Membrane</keyword>
<feature type="transmembrane region" description="Helical" evidence="13">
    <location>
        <begin position="196"/>
        <end position="215"/>
    </location>
</feature>
<dbReference type="InterPro" id="IPR004089">
    <property type="entry name" value="MCPsignal_dom"/>
</dbReference>
<dbReference type="CDD" id="cd06225">
    <property type="entry name" value="HAMP"/>
    <property type="match status" value="1"/>
</dbReference>
<keyword evidence="2" id="KW-1003">Cell membrane</keyword>
<keyword evidence="4" id="KW-0145">Chemotaxis</keyword>
<dbReference type="GO" id="GO:0005886">
    <property type="term" value="C:plasma membrane"/>
    <property type="evidence" value="ECO:0007669"/>
    <property type="project" value="UniProtKB-SubCell"/>
</dbReference>
<dbReference type="InterPro" id="IPR003122">
    <property type="entry name" value="Tar_rcpt_lig-bd"/>
</dbReference>
<dbReference type="Pfam" id="PF00672">
    <property type="entry name" value="HAMP"/>
    <property type="match status" value="1"/>
</dbReference>
<keyword evidence="9 11" id="KW-0807">Transducer</keyword>
<evidence type="ECO:0000259" key="15">
    <source>
        <dbReference type="PROSITE" id="PS50885"/>
    </source>
</evidence>
<dbReference type="Gene3D" id="1.20.120.30">
    <property type="entry name" value="Aspartate receptor, ligand-binding domain"/>
    <property type="match status" value="1"/>
</dbReference>
<dbReference type="CDD" id="cd19407">
    <property type="entry name" value="Tar_Tsr_sensor"/>
    <property type="match status" value="1"/>
</dbReference>
<evidence type="ECO:0000256" key="1">
    <source>
        <dbReference type="ARBA" id="ARBA00004429"/>
    </source>
</evidence>
<evidence type="ECO:0000256" key="6">
    <source>
        <dbReference type="ARBA" id="ARBA00022692"/>
    </source>
</evidence>
<accession>A0AA91EEK5</accession>
<dbReference type="InterPro" id="IPR003660">
    <property type="entry name" value="HAMP_dom"/>
</dbReference>
<dbReference type="PROSITE" id="PS50885">
    <property type="entry name" value="HAMP"/>
    <property type="match status" value="1"/>
</dbReference>
<feature type="domain" description="HAMP" evidence="15">
    <location>
        <begin position="217"/>
        <end position="269"/>
    </location>
</feature>
<organism evidence="16 17">
    <name type="scientific">Obesumbacterium proteus ATCC 12841</name>
    <dbReference type="NCBI Taxonomy" id="1354268"/>
    <lineage>
        <taxon>Bacteria</taxon>
        <taxon>Pseudomonadati</taxon>
        <taxon>Pseudomonadota</taxon>
        <taxon>Gammaproteobacteria</taxon>
        <taxon>Enterobacterales</taxon>
        <taxon>Hafniaceae</taxon>
        <taxon>Obesumbacterium</taxon>
    </lineage>
</organism>
<dbReference type="GO" id="GO:0004888">
    <property type="term" value="F:transmembrane signaling receptor activity"/>
    <property type="evidence" value="ECO:0007669"/>
    <property type="project" value="InterPro"/>
</dbReference>
<dbReference type="PANTHER" id="PTHR43531">
    <property type="entry name" value="PROTEIN ICFG"/>
    <property type="match status" value="1"/>
</dbReference>
<gene>
    <name evidence="16" type="ORF">M993_01894</name>
</gene>
<evidence type="ECO:0000256" key="9">
    <source>
        <dbReference type="ARBA" id="ARBA00023224"/>
    </source>
</evidence>
<keyword evidence="5" id="KW-0997">Cell inner membrane</keyword>
<evidence type="ECO:0000256" key="13">
    <source>
        <dbReference type="SAM" id="Phobius"/>
    </source>
</evidence>
<sequence>MLSRVSIIKCFMISLVVFAVLQIASGGFVFNIITSAEDSFSTQQTINNEESELNASWISLLQMRNTLNRAGSRFLVMQSGGAATAVSVNELMVEAKKHLAAVDKSWKTYQSLPRGSGQSENLSSDIDRAYDTFHAALVELVQLLEAGNITAFLDQPTQKYQDDFERTYMNYRADNNRINAEAIVANQNSHSLATTILLSVIIATVTMTIGMWFGMQKILVAPLKSLLGSILYVADGDLTHEVEVEGTNEMGQLAAGLRDMQSALVKAVSNVRSSANSIYAGANGIAVDNTNLSSRTEQQAAALEETAASMEELTATVKQNADNASQASQLALSTSEIAQRGGKVVDNVVNTMNGIAQSSQKIADITSVIDSIAFQTNILALNAAVEAARAGEQGRGFAVVASEVRNLAQRSAEAAKEIKALIDDSVEKVEVGSSLVETAGETMSEIVGSVTRVTDIMSEIASASDEQSRGVEQVAQAVSEMDQVTQQNALLVEESAAAAAALEEHAGRLMQAVSVFTLKDNQRVQMPEPKVVKAVVKPKPKAEPVMETRPAKVDDNEEWETF</sequence>
<dbReference type="Pfam" id="PF00015">
    <property type="entry name" value="MCPsignal"/>
    <property type="match status" value="1"/>
</dbReference>
<dbReference type="PROSITE" id="PS50111">
    <property type="entry name" value="CHEMOTAXIS_TRANSDUC_2"/>
    <property type="match status" value="1"/>
</dbReference>
<reference evidence="16 17" key="1">
    <citation type="submission" date="2016-04" db="EMBL/GenBank/DDBJ databases">
        <title>ATOL: Assembling a taxonomically balanced genome-scale reconstruction of the evolutionary history of the Enterobacteriaceae.</title>
        <authorList>
            <person name="Plunkett G.III."/>
            <person name="Neeno-Eckwall E.C."/>
            <person name="Glasner J.D."/>
            <person name="Perna N.T."/>
        </authorList>
    </citation>
    <scope>NUCLEOTIDE SEQUENCE [LARGE SCALE GENOMIC DNA]</scope>
    <source>
        <strain evidence="16 17">ATCC 12841</strain>
    </source>
</reference>